<evidence type="ECO:0000313" key="5">
    <source>
        <dbReference type="Proteomes" id="UP000076004"/>
    </source>
</evidence>
<comment type="caution">
    <text evidence="4">The sequence shown here is derived from an EMBL/GenBank/DDBJ whole genome shotgun (WGS) entry which is preliminary data.</text>
</comment>
<accession>A0A151LNW5</accession>
<feature type="transmembrane region" description="Helical" evidence="2">
    <location>
        <begin position="332"/>
        <end position="352"/>
    </location>
</feature>
<evidence type="ECO:0000256" key="1">
    <source>
        <dbReference type="SAM" id="MobiDB-lite"/>
    </source>
</evidence>
<gene>
    <name evidence="4" type="ORF">PGSY75_0831100</name>
</gene>
<evidence type="ECO:0000259" key="3">
    <source>
        <dbReference type="Pfam" id="PF12879"/>
    </source>
</evidence>
<name>A0A151LNW5_9APIC</name>
<dbReference type="EMBL" id="LVLB01000009">
    <property type="protein sequence ID" value="KYO00885.1"/>
    <property type="molecule type" value="Genomic_DNA"/>
</dbReference>
<proteinExistence type="predicted"/>
<dbReference type="VEuPathDB" id="PlasmoDB:PGSY75_0831100"/>
<organism evidence="4 5">
    <name type="scientific">Plasmodium gaboni</name>
    <dbReference type="NCBI Taxonomy" id="647221"/>
    <lineage>
        <taxon>Eukaryota</taxon>
        <taxon>Sar</taxon>
        <taxon>Alveolata</taxon>
        <taxon>Apicomplexa</taxon>
        <taxon>Aconoidasida</taxon>
        <taxon>Haemosporida</taxon>
        <taxon>Plasmodiidae</taxon>
        <taxon>Plasmodium</taxon>
        <taxon>Plasmodium (Laverania)</taxon>
    </lineage>
</organism>
<dbReference type="InterPro" id="IPR024288">
    <property type="entry name" value="SICA_C"/>
</dbReference>
<dbReference type="GeneID" id="29776038"/>
<keyword evidence="2" id="KW-0812">Transmembrane</keyword>
<dbReference type="VEuPathDB" id="PlasmoDB:PGABG01_0830900"/>
<feature type="domain" description="Schizont-infected cell agglutination C-terminal" evidence="3">
    <location>
        <begin position="1187"/>
        <end position="1240"/>
    </location>
</feature>
<keyword evidence="2" id="KW-0472">Membrane</keyword>
<evidence type="ECO:0000256" key="2">
    <source>
        <dbReference type="SAM" id="Phobius"/>
    </source>
</evidence>
<dbReference type="KEGG" id="pgab:PGSY75_0831100"/>
<feature type="region of interest" description="Disordered" evidence="1">
    <location>
        <begin position="198"/>
        <end position="240"/>
    </location>
</feature>
<sequence length="1908" mass="235247">MAVKIHSPVSEIRISSTTYPLYFTVFFERLKNYVSERIMKVKNSNDYKKLCRHLNYDIDDVQEIFSTHDLLNIPRDAKEVSWNKNIERHLEREMRTNSENKCKRIYPFYPRIQRHRRKMLEDYCEERDKRRDEVKASDNYEQKCYEFNQWVIMNENAINNSFNNNITDDDRNKGAYNINKNCTLRERHILFEKMECTKKEEENKDDEPEIVEDTNGDKTEEEDDDSEKPEEPKNVVKSIHGPNFRSTVNYNPNVYEYGNSAFLFPKELFELPLVGHSHITGTQGGTRNNLNMYFLQNIPHHIEVPPDKVPPVRLPTPKITPTGNPPMQVTPYLIFIPIGLLILLISIILNLMDKKKEMIPVRKEEKIKVKTVVPSAVYIRIKELEKLREEIKEREKEKLKKKIHVKKKVKIIEDPYKIKLLERKKWLWKTIIEIHMLILEEQRKAEWEFNKGDFLNICIDEFSRQEKKSDINVITSDLLFGEEKDVETIYMMNKQSDMWYRWIERHEYMLEKWKEEEWFLRLKESWRDEEEEYMKRAYKELLISLRGDKYHMSQRQKIIWRKWIAKHPFRVREFVIDKWFNKLFEELEKEGIISDEAIRKFLSLHEEQYNEEQIEEFIKYKNKVLVVILWIKIYMSILEEYIKEEDIESEKLFIDTSFEELKKKKEIEEEVIEDLKKDIYGIDKMKELEKYKGEDWFKKMQQDWIRREYKFISSYNLGSNDEEEFYEFVKKPTMEIQKDLLKEQWRNIELKWIDEDNDEDWMQDELLKKRKYIKPEDKMKHRIIREDDIYSEELKIYDEIGKRSIYLSNKKALKWKIIIEIHLEVLCDCKMEEWEKNKEDFLDICIEELVKKQNEDKKNKEDYDYITNESDIYDVVENTKSFWNTWTNRHNYMLEKWNKENWFVQLKNEWEKEQNEYMRKTYKELLISLKGDKYNMSQRQKIIWRKWIAKHPYNIKEEIINKWLNHLLDEIDKNGIISDEAIKKFLSLEKDISDKELHKYRKKKLEVILWIKIYMSVLEEEKNEELEKKKESFLNTCIDELKKEEHSEENERMISMVDEMKKGFLICDKGKNYKKWKNEEWYNNLKKEWIKEEDKYIDTTDVIEKEEIYEDDLLNNPLIEVEKGVLLKHWKDMYIKWIDEDNERDWLRIAIDKDNINTDEMNEDINRMIELNKLDDYSNKLHDNKSIKWKTIIEIHMEVLNDCKNEEWEMNKGDFLEICLEEFGNMENKEYSNIINNMLMLEELEYKYLNMDVIERQNNLWNIWIERHRYMLEKWKKEKWFIILKENWKNEENKYMRKAYLELLISLREDVKNPMLQRQKIIWRKWIAKNLYHIESNVIKKWFDKLLEEIERKGVIDLDECKNLMQMEENEEYLEVLKEHRKKKLICIIWIKIYMMIIEEHKKEEYLESKEIFLDTCVDELKRNENLEGNELCVDDMKKSILLNDQKEEIEKLKMKKWYKDLKKEWIIEEDRYFRSIINEEHDEEYKDIIRKPLKDIEKKISKKHWDYIHLKWIDEDNERDWLKIARNENEQIKYLHINENVRKKKYVPFYIDDYGKKGRSNKYKIYRRKRKKCQNKLKENNAMNKDMDILEKRMEFLKICFDLLKKRTFNYINIWEKNNKFYDEANEIMKQLEEKIFERQKILWYNREEINKMSRKKWENEEWFIILKNDWNEEKSCYLNEIQYEYNINNLIEEEKKYLYLKKEKIIWKEWLLKNFKNIEECDNEDWFNNLMETYKIDELCSIDMSEEIYNLGLENNLKKNVLKNIIWIDIFMEVLNVCEEEELEHKQKNTLESKMENHNKLFYEKKEDYINKKEMGNYINDIQTNEGNQMDIPKWFDEYQSDEKSGKQNSIQKDEKSFIKQLEEGDGESDIRSDALQESYKIYNNKLIEQKINILRESYIRNQNDT</sequence>
<protein>
    <submittedName>
        <fullName evidence="4">Surface-associated interspersed protein 8.1 (SURFIN 8.1)</fullName>
    </submittedName>
</protein>
<reference evidence="4 5" key="1">
    <citation type="journal article" date="2016" name="Nat. Commun.">
        <title>Genomes of cryptic chimpanzee Plasmodium species reveal key evolutionary events leading to human malaria.</title>
        <authorList>
            <person name="Sundararaman S.A."/>
            <person name="Plenderleith L.J."/>
            <person name="Liu W."/>
            <person name="Loy D.E."/>
            <person name="Learn G.H."/>
            <person name="Li Y."/>
            <person name="Shaw K.S."/>
            <person name="Ayouba A."/>
            <person name="Peeters M."/>
            <person name="Speede S."/>
            <person name="Shaw G.M."/>
            <person name="Bushman F.D."/>
            <person name="Brisson D."/>
            <person name="Rayner J.C."/>
            <person name="Sharp P.M."/>
            <person name="Hahn B.H."/>
        </authorList>
    </citation>
    <scope>NUCLEOTIDE SEQUENCE [LARGE SCALE GENOMIC DNA]</scope>
    <source>
        <strain evidence="4 5">SY75</strain>
    </source>
</reference>
<dbReference type="RefSeq" id="XP_018642386.1">
    <property type="nucleotide sequence ID" value="XM_018785419.1"/>
</dbReference>
<dbReference type="Pfam" id="PF12879">
    <property type="entry name" value="SICA_C"/>
    <property type="match status" value="1"/>
</dbReference>
<evidence type="ECO:0000313" key="4">
    <source>
        <dbReference type="EMBL" id="KYO00885.1"/>
    </source>
</evidence>
<dbReference type="Proteomes" id="UP000076004">
    <property type="component" value="Unassembled WGS sequence"/>
</dbReference>
<feature type="compositionally biased region" description="Acidic residues" evidence="1">
    <location>
        <begin position="203"/>
        <end position="228"/>
    </location>
</feature>
<keyword evidence="2" id="KW-1133">Transmembrane helix</keyword>